<gene>
    <name evidence="7" type="primary">pgl</name>
    <name evidence="9" type="ORF">AVW16_12475</name>
</gene>
<organism evidence="9 10">
    <name type="scientific">Crenobacter luteus</name>
    <dbReference type="NCBI Taxonomy" id="1452487"/>
    <lineage>
        <taxon>Bacteria</taxon>
        <taxon>Pseudomonadati</taxon>
        <taxon>Pseudomonadota</taxon>
        <taxon>Betaproteobacteria</taxon>
        <taxon>Neisseriales</taxon>
        <taxon>Neisseriaceae</taxon>
        <taxon>Crenobacter</taxon>
    </lineage>
</organism>
<comment type="function">
    <text evidence="2 7">Hydrolysis of 6-phosphogluconolactone to 6-phosphogluconate.</text>
</comment>
<comment type="pathway">
    <text evidence="3 7">Carbohydrate degradation; pentose phosphate pathway; D-ribulose 5-phosphate from D-glucose 6-phosphate (oxidative stage): step 2/3.</text>
</comment>
<dbReference type="Pfam" id="PF01182">
    <property type="entry name" value="Glucosamine_iso"/>
    <property type="match status" value="1"/>
</dbReference>
<protein>
    <recommendedName>
        <fullName evidence="6 7">6-phosphogluconolactonase</fullName>
        <shortName evidence="7">6PGL</shortName>
        <ecNumber evidence="5 7">3.1.1.31</ecNumber>
    </recommendedName>
</protein>
<evidence type="ECO:0000256" key="7">
    <source>
        <dbReference type="RuleBase" id="RU365095"/>
    </source>
</evidence>
<evidence type="ECO:0000256" key="6">
    <source>
        <dbReference type="ARBA" id="ARBA00020337"/>
    </source>
</evidence>
<comment type="similarity">
    <text evidence="4 7">Belongs to the glucosamine/galactosamine-6-phosphate isomerase family. 6-phosphogluconolactonase subfamily.</text>
</comment>
<evidence type="ECO:0000313" key="10">
    <source>
        <dbReference type="Proteomes" id="UP000076625"/>
    </source>
</evidence>
<reference evidence="10" key="1">
    <citation type="submission" date="2016-01" db="EMBL/GenBank/DDBJ databases">
        <title>Draft genome of Chromobacterium sp. F49.</title>
        <authorList>
            <person name="Hong K.W."/>
        </authorList>
    </citation>
    <scope>NUCLEOTIDE SEQUENCE [LARGE SCALE GENOMIC DNA]</scope>
    <source>
        <strain evidence="10">CN10</strain>
    </source>
</reference>
<evidence type="ECO:0000259" key="8">
    <source>
        <dbReference type="Pfam" id="PF01182"/>
    </source>
</evidence>
<keyword evidence="7" id="KW-0378">Hydrolase</keyword>
<dbReference type="PANTHER" id="PTHR11054">
    <property type="entry name" value="6-PHOSPHOGLUCONOLACTONASE"/>
    <property type="match status" value="1"/>
</dbReference>
<dbReference type="InterPro" id="IPR039104">
    <property type="entry name" value="6PGL"/>
</dbReference>
<dbReference type="RefSeq" id="WP_066613121.1">
    <property type="nucleotide sequence ID" value="NZ_LQQU01000028.1"/>
</dbReference>
<dbReference type="GO" id="GO:0006098">
    <property type="term" value="P:pentose-phosphate shunt"/>
    <property type="evidence" value="ECO:0007669"/>
    <property type="project" value="UniProtKB-UniPathway"/>
</dbReference>
<dbReference type="STRING" id="1452487.AVW16_12475"/>
<dbReference type="GO" id="GO:0005975">
    <property type="term" value="P:carbohydrate metabolic process"/>
    <property type="evidence" value="ECO:0007669"/>
    <property type="project" value="UniProtKB-UniRule"/>
</dbReference>
<dbReference type="AlphaFoldDB" id="A0A163C7L5"/>
<comment type="catalytic activity">
    <reaction evidence="1 7">
        <text>6-phospho-D-glucono-1,5-lactone + H2O = 6-phospho-D-gluconate + H(+)</text>
        <dbReference type="Rhea" id="RHEA:12556"/>
        <dbReference type="ChEBI" id="CHEBI:15377"/>
        <dbReference type="ChEBI" id="CHEBI:15378"/>
        <dbReference type="ChEBI" id="CHEBI:57955"/>
        <dbReference type="ChEBI" id="CHEBI:58759"/>
        <dbReference type="EC" id="3.1.1.31"/>
    </reaction>
</comment>
<evidence type="ECO:0000256" key="4">
    <source>
        <dbReference type="ARBA" id="ARBA00010662"/>
    </source>
</evidence>
<keyword evidence="10" id="KW-1185">Reference proteome</keyword>
<dbReference type="PANTHER" id="PTHR11054:SF0">
    <property type="entry name" value="6-PHOSPHOGLUCONOLACTONASE"/>
    <property type="match status" value="1"/>
</dbReference>
<dbReference type="Gene3D" id="3.40.50.1360">
    <property type="match status" value="1"/>
</dbReference>
<evidence type="ECO:0000256" key="2">
    <source>
        <dbReference type="ARBA" id="ARBA00002681"/>
    </source>
</evidence>
<dbReference type="Proteomes" id="UP000076625">
    <property type="component" value="Unassembled WGS sequence"/>
</dbReference>
<name>A0A163C7L5_9NEIS</name>
<evidence type="ECO:0000256" key="1">
    <source>
        <dbReference type="ARBA" id="ARBA00000832"/>
    </source>
</evidence>
<accession>A0A163C7L5</accession>
<dbReference type="SUPFAM" id="SSF100950">
    <property type="entry name" value="NagB/RpiA/CoA transferase-like"/>
    <property type="match status" value="1"/>
</dbReference>
<evidence type="ECO:0000256" key="3">
    <source>
        <dbReference type="ARBA" id="ARBA00004961"/>
    </source>
</evidence>
<comment type="caution">
    <text evidence="9">The sequence shown here is derived from an EMBL/GenBank/DDBJ whole genome shotgun (WGS) entry which is preliminary data.</text>
</comment>
<dbReference type="InterPro" id="IPR037171">
    <property type="entry name" value="NagB/RpiA_transferase-like"/>
</dbReference>
<dbReference type="GO" id="GO:0017057">
    <property type="term" value="F:6-phosphogluconolactonase activity"/>
    <property type="evidence" value="ECO:0007669"/>
    <property type="project" value="UniProtKB-UniRule"/>
</dbReference>
<dbReference type="EC" id="3.1.1.31" evidence="5 7"/>
<dbReference type="OrthoDB" id="9810967at2"/>
<proteinExistence type="inferred from homology"/>
<dbReference type="NCBIfam" id="TIGR01198">
    <property type="entry name" value="pgl"/>
    <property type="match status" value="1"/>
</dbReference>
<dbReference type="CDD" id="cd01400">
    <property type="entry name" value="6PGL"/>
    <property type="match status" value="1"/>
</dbReference>
<dbReference type="UniPathway" id="UPA00115">
    <property type="reaction ID" value="UER00409"/>
</dbReference>
<dbReference type="EMBL" id="LQQU01000028">
    <property type="protein sequence ID" value="KZE30306.1"/>
    <property type="molecule type" value="Genomic_DNA"/>
</dbReference>
<dbReference type="InterPro" id="IPR006148">
    <property type="entry name" value="Glc/Gal-6P_isomerase"/>
</dbReference>
<sequence length="224" mass="23377">MWIECKNGDEHVARLAEAIVAGLSQALAEKGRARLAVSGGKSPVPLFKTLAEADLDWSRVTVTLVDERFVPADHPDSNERLVREHLLVGRAAAATFAGLVADPGDLAASVAAANRAYQPIDVVVLGMGEDGHTASLFPAAPELAAGLDPANPNAYLAVTPPAAPHARVSLTLVALLSAGRLILAIAGETKKQVFEAASANLSAALPISALIHQTKVPFDAYWTR</sequence>
<evidence type="ECO:0000313" key="9">
    <source>
        <dbReference type="EMBL" id="KZE30306.1"/>
    </source>
</evidence>
<dbReference type="InterPro" id="IPR005900">
    <property type="entry name" value="6-phosphogluconolactonase_DevB"/>
</dbReference>
<evidence type="ECO:0000256" key="5">
    <source>
        <dbReference type="ARBA" id="ARBA00013198"/>
    </source>
</evidence>
<feature type="domain" description="Glucosamine/galactosamine-6-phosphate isomerase" evidence="8">
    <location>
        <begin position="9"/>
        <end position="212"/>
    </location>
</feature>